<evidence type="ECO:0000256" key="5">
    <source>
        <dbReference type="SAM" id="Phobius"/>
    </source>
</evidence>
<keyword evidence="6" id="KW-0489">Methyltransferase</keyword>
<organism evidence="6 7">
    <name type="scientific">Gillisia limnaea (strain DSM 15749 / LMG 21470 / R-8282)</name>
    <dbReference type="NCBI Taxonomy" id="865937"/>
    <lineage>
        <taxon>Bacteria</taxon>
        <taxon>Pseudomonadati</taxon>
        <taxon>Bacteroidota</taxon>
        <taxon>Flavobacteriia</taxon>
        <taxon>Flavobacteriales</taxon>
        <taxon>Flavobacteriaceae</taxon>
        <taxon>Gillisia</taxon>
    </lineage>
</organism>
<sequence length="154" mass="17802">MKLAGKDFIYVVLQILLFFAFLLDMELFSFRNSSFLEFLSVLTGSIGLGLVIIAFFQLNKNLSPFPTPKKYARLLTGGIFKLIRHPIYTGILFIVFSIAVFQGSGYRLFISILLMILFHFKTLYEEKKLAEKFPEYETYKKNTGKFLPKIKTKS</sequence>
<evidence type="ECO:0000256" key="3">
    <source>
        <dbReference type="ARBA" id="ARBA00022989"/>
    </source>
</evidence>
<comment type="subcellular location">
    <subcellularLocation>
        <location evidence="1">Endomembrane system</location>
        <topology evidence="1">Multi-pass membrane protein</topology>
    </subcellularLocation>
</comment>
<keyword evidence="2 5" id="KW-0812">Transmembrane</keyword>
<dbReference type="GO" id="GO:0012505">
    <property type="term" value="C:endomembrane system"/>
    <property type="evidence" value="ECO:0007669"/>
    <property type="project" value="UniProtKB-SubCell"/>
</dbReference>
<feature type="transmembrane region" description="Helical" evidence="5">
    <location>
        <begin position="35"/>
        <end position="58"/>
    </location>
</feature>
<evidence type="ECO:0000313" key="6">
    <source>
        <dbReference type="EMBL" id="EHQ02851.1"/>
    </source>
</evidence>
<name>H2BVE3_GILLR</name>
<dbReference type="eggNOG" id="COG2020">
    <property type="taxonomic scope" value="Bacteria"/>
</dbReference>
<dbReference type="STRING" id="865937.Gilli_2218"/>
<feature type="transmembrane region" description="Helical" evidence="5">
    <location>
        <begin position="79"/>
        <end position="100"/>
    </location>
</feature>
<dbReference type="InterPro" id="IPR007318">
    <property type="entry name" value="Phopholipid_MeTrfase"/>
</dbReference>
<feature type="transmembrane region" description="Helical" evidence="5">
    <location>
        <begin position="7"/>
        <end position="23"/>
    </location>
</feature>
<keyword evidence="3 5" id="KW-1133">Transmembrane helix</keyword>
<dbReference type="RefSeq" id="WP_006989161.1">
    <property type="nucleotide sequence ID" value="NZ_JH594606.1"/>
</dbReference>
<dbReference type="HOGENOM" id="CLU_065200_5_0_10"/>
<dbReference type="AlphaFoldDB" id="H2BVE3"/>
<evidence type="ECO:0000256" key="1">
    <source>
        <dbReference type="ARBA" id="ARBA00004127"/>
    </source>
</evidence>
<dbReference type="Pfam" id="PF04191">
    <property type="entry name" value="PEMT"/>
    <property type="match status" value="1"/>
</dbReference>
<evidence type="ECO:0000256" key="2">
    <source>
        <dbReference type="ARBA" id="ARBA00022692"/>
    </source>
</evidence>
<accession>H2BVE3</accession>
<reference evidence="7" key="1">
    <citation type="journal article" date="2012" name="Stand. Genomic Sci.">
        <title>Genome sequence of the Antarctic rhodopsins-containing flavobacterium Gillisia limnaea type strain (R-8282(T)).</title>
        <authorList>
            <person name="Riedel T."/>
            <person name="Held B."/>
            <person name="Nolan M."/>
            <person name="Lucas S."/>
            <person name="Lapidus A."/>
            <person name="Tice H."/>
            <person name="Del Rio T.G."/>
            <person name="Cheng J.F."/>
            <person name="Han C."/>
            <person name="Tapia R."/>
            <person name="Goodwin L.A."/>
            <person name="Pitluck S."/>
            <person name="Liolios K."/>
            <person name="Mavromatis K."/>
            <person name="Pagani I."/>
            <person name="Ivanova N."/>
            <person name="Mikhailova N."/>
            <person name="Pati A."/>
            <person name="Chen A."/>
            <person name="Palaniappan K."/>
            <person name="Land M."/>
            <person name="Rohde M."/>
            <person name="Tindall B.J."/>
            <person name="Detter J.C."/>
            <person name="Goker M."/>
            <person name="Bristow J."/>
            <person name="Eisen J.A."/>
            <person name="Markowitz V."/>
            <person name="Hugenholtz P."/>
            <person name="Kyrpides N.C."/>
            <person name="Klenk H.P."/>
            <person name="Woyke T."/>
        </authorList>
    </citation>
    <scope>NUCLEOTIDE SEQUENCE [LARGE SCALE GENOMIC DNA]</scope>
    <source>
        <strain evidence="7">DSM 15749 / LMG 21470 / R-8282</strain>
    </source>
</reference>
<keyword evidence="7" id="KW-1185">Reference proteome</keyword>
<dbReference type="PANTHER" id="PTHR43847">
    <property type="entry name" value="BLL3993 PROTEIN"/>
    <property type="match status" value="1"/>
</dbReference>
<keyword evidence="6" id="KW-0808">Transferase</keyword>
<keyword evidence="4 5" id="KW-0472">Membrane</keyword>
<dbReference type="Gene3D" id="1.20.120.1630">
    <property type="match status" value="1"/>
</dbReference>
<dbReference type="GO" id="GO:0032259">
    <property type="term" value="P:methylation"/>
    <property type="evidence" value="ECO:0007669"/>
    <property type="project" value="UniProtKB-KW"/>
</dbReference>
<evidence type="ECO:0000256" key="4">
    <source>
        <dbReference type="ARBA" id="ARBA00023136"/>
    </source>
</evidence>
<dbReference type="Proteomes" id="UP000003844">
    <property type="component" value="Unassembled WGS sequence"/>
</dbReference>
<proteinExistence type="predicted"/>
<gene>
    <name evidence="6" type="ORF">Gilli_2218</name>
</gene>
<dbReference type="EMBL" id="JH594606">
    <property type="protein sequence ID" value="EHQ02851.1"/>
    <property type="molecule type" value="Genomic_DNA"/>
</dbReference>
<protein>
    <submittedName>
        <fullName evidence="6">Isoprenylcysteine carboxyl methyltransferase</fullName>
    </submittedName>
</protein>
<dbReference type="InterPro" id="IPR052527">
    <property type="entry name" value="Metal_cation-efflux_comp"/>
</dbReference>
<dbReference type="GO" id="GO:0008168">
    <property type="term" value="F:methyltransferase activity"/>
    <property type="evidence" value="ECO:0007669"/>
    <property type="project" value="UniProtKB-KW"/>
</dbReference>
<dbReference type="OrthoDB" id="9809773at2"/>
<dbReference type="PANTHER" id="PTHR43847:SF1">
    <property type="entry name" value="BLL3993 PROTEIN"/>
    <property type="match status" value="1"/>
</dbReference>
<evidence type="ECO:0000313" key="7">
    <source>
        <dbReference type="Proteomes" id="UP000003844"/>
    </source>
</evidence>